<dbReference type="GO" id="GO:0006412">
    <property type="term" value="P:translation"/>
    <property type="evidence" value="ECO:0007669"/>
    <property type="project" value="InterPro"/>
</dbReference>
<evidence type="ECO:0000313" key="3">
    <source>
        <dbReference type="Proteomes" id="UP000272464"/>
    </source>
</evidence>
<keyword evidence="1" id="KW-0472">Membrane</keyword>
<keyword evidence="3" id="KW-1185">Reference proteome</keyword>
<dbReference type="AlphaFoldDB" id="A0A433XNS4"/>
<dbReference type="OrthoDB" id="2649700at2"/>
<dbReference type="EMBL" id="RZNX01000001">
    <property type="protein sequence ID" value="RUT35694.1"/>
    <property type="molecule type" value="Genomic_DNA"/>
</dbReference>
<reference evidence="2 3" key="1">
    <citation type="submission" date="2018-12" db="EMBL/GenBank/DDBJ databases">
        <authorList>
            <person name="Sun L."/>
            <person name="Chen Z."/>
        </authorList>
    </citation>
    <scope>NUCLEOTIDE SEQUENCE [LARGE SCALE GENOMIC DNA]</scope>
    <source>
        <strain evidence="2 3">3-5-3</strain>
    </source>
</reference>
<keyword evidence="1" id="KW-0812">Transmembrane</keyword>
<protein>
    <submittedName>
        <fullName evidence="2">Uncharacterized protein</fullName>
    </submittedName>
</protein>
<dbReference type="RefSeq" id="WP_127197394.1">
    <property type="nucleotide sequence ID" value="NZ_RZNX01000001.1"/>
</dbReference>
<evidence type="ECO:0000256" key="1">
    <source>
        <dbReference type="SAM" id="Phobius"/>
    </source>
</evidence>
<proteinExistence type="predicted"/>
<dbReference type="Proteomes" id="UP000272464">
    <property type="component" value="Unassembled WGS sequence"/>
</dbReference>
<organism evidence="2 3">
    <name type="scientific">Paenibacillus zeisoli</name>
    <dbReference type="NCBI Taxonomy" id="2496267"/>
    <lineage>
        <taxon>Bacteria</taxon>
        <taxon>Bacillati</taxon>
        <taxon>Bacillota</taxon>
        <taxon>Bacilli</taxon>
        <taxon>Bacillales</taxon>
        <taxon>Paenibacillaceae</taxon>
        <taxon>Paenibacillus</taxon>
    </lineage>
</organism>
<dbReference type="Gene3D" id="3.30.1390.10">
    <property type="match status" value="1"/>
</dbReference>
<gene>
    <name evidence="2" type="ORF">EJP77_01355</name>
</gene>
<comment type="caution">
    <text evidence="2">The sequence shown here is derived from an EMBL/GenBank/DDBJ whole genome shotgun (WGS) entry which is preliminary data.</text>
</comment>
<dbReference type="InterPro" id="IPR014719">
    <property type="entry name" value="Ribosomal_bL12_C/ClpS-like"/>
</dbReference>
<sequence>MGENWITYAIVLVFIILFDAMIRMNRRIRRSESKLEWLKDHSQVPEYPLDEELRQLIRDKEKIQAIKKAKQQLGLSLKEAKDYVDAL</sequence>
<name>A0A433XNS4_9BACL</name>
<accession>A0A433XNS4</accession>
<dbReference type="GO" id="GO:0003735">
    <property type="term" value="F:structural constituent of ribosome"/>
    <property type="evidence" value="ECO:0007669"/>
    <property type="project" value="InterPro"/>
</dbReference>
<keyword evidence="1" id="KW-1133">Transmembrane helix</keyword>
<evidence type="ECO:0000313" key="2">
    <source>
        <dbReference type="EMBL" id="RUT35694.1"/>
    </source>
</evidence>
<feature type="transmembrane region" description="Helical" evidence="1">
    <location>
        <begin position="6"/>
        <end position="24"/>
    </location>
</feature>